<dbReference type="InterPro" id="IPR016181">
    <property type="entry name" value="Acyl_CoA_acyltransferase"/>
</dbReference>
<name>A0ABT0WBH0_9BACI</name>
<dbReference type="PROSITE" id="PS51186">
    <property type="entry name" value="GNAT"/>
    <property type="match status" value="1"/>
</dbReference>
<keyword evidence="1" id="KW-0808">Transferase</keyword>
<organism evidence="4 5">
    <name type="scientific">Neobacillus pocheonensis</name>
    <dbReference type="NCBI Taxonomy" id="363869"/>
    <lineage>
        <taxon>Bacteria</taxon>
        <taxon>Bacillati</taxon>
        <taxon>Bacillota</taxon>
        <taxon>Bacilli</taxon>
        <taxon>Bacillales</taxon>
        <taxon>Bacillaceae</taxon>
        <taxon>Neobacillus</taxon>
    </lineage>
</organism>
<dbReference type="InterPro" id="IPR050832">
    <property type="entry name" value="Bact_Acetyltransf"/>
</dbReference>
<dbReference type="EMBL" id="JAMQCR010000001">
    <property type="protein sequence ID" value="MCM2532372.1"/>
    <property type="molecule type" value="Genomic_DNA"/>
</dbReference>
<evidence type="ECO:0000256" key="2">
    <source>
        <dbReference type="ARBA" id="ARBA00023315"/>
    </source>
</evidence>
<dbReference type="SUPFAM" id="SSF55729">
    <property type="entry name" value="Acyl-CoA N-acyltransferases (Nat)"/>
    <property type="match status" value="1"/>
</dbReference>
<dbReference type="Gene3D" id="3.40.630.30">
    <property type="match status" value="1"/>
</dbReference>
<dbReference type="InterPro" id="IPR000182">
    <property type="entry name" value="GNAT_dom"/>
</dbReference>
<reference evidence="4 5" key="1">
    <citation type="submission" date="2022-06" db="EMBL/GenBank/DDBJ databases">
        <authorList>
            <person name="Jeon C.O."/>
        </authorList>
    </citation>
    <scope>NUCLEOTIDE SEQUENCE [LARGE SCALE GENOMIC DNA]</scope>
    <source>
        <strain evidence="4 5">KCTC 13943</strain>
    </source>
</reference>
<dbReference type="CDD" id="cd04301">
    <property type="entry name" value="NAT_SF"/>
    <property type="match status" value="1"/>
</dbReference>
<dbReference type="PANTHER" id="PTHR43877">
    <property type="entry name" value="AMINOALKYLPHOSPHONATE N-ACETYLTRANSFERASE-RELATED-RELATED"/>
    <property type="match status" value="1"/>
</dbReference>
<keyword evidence="5" id="KW-1185">Reference proteome</keyword>
<evidence type="ECO:0000256" key="1">
    <source>
        <dbReference type="ARBA" id="ARBA00022679"/>
    </source>
</evidence>
<feature type="domain" description="N-acetyltransferase" evidence="3">
    <location>
        <begin position="12"/>
        <end position="154"/>
    </location>
</feature>
<protein>
    <submittedName>
        <fullName evidence="4">GNAT family N-acetyltransferase</fullName>
    </submittedName>
</protein>
<gene>
    <name evidence="4" type="ORF">NDK43_08190</name>
</gene>
<sequence length="154" mass="17259">MTIFTSIKAGAEDVRSYDSQQLIDQLSNELAELYQVSDGSAGFKPEDVEVPRAVFVVARIEGYPVGCGAIRPLSENSVEVKRMYTVPDYRKKGVAQAILAEIERLAIQFGYRNIKLQTGPKQPEAIALYERVGYYRIPSFSGDWEDISAFQKDL</sequence>
<dbReference type="PANTHER" id="PTHR43877:SF2">
    <property type="entry name" value="AMINOALKYLPHOSPHONATE N-ACETYLTRANSFERASE-RELATED"/>
    <property type="match status" value="1"/>
</dbReference>
<dbReference type="Pfam" id="PF00583">
    <property type="entry name" value="Acetyltransf_1"/>
    <property type="match status" value="1"/>
</dbReference>
<keyword evidence="2" id="KW-0012">Acyltransferase</keyword>
<proteinExistence type="predicted"/>
<evidence type="ECO:0000259" key="3">
    <source>
        <dbReference type="PROSITE" id="PS51186"/>
    </source>
</evidence>
<accession>A0ABT0WBH0</accession>
<evidence type="ECO:0000313" key="5">
    <source>
        <dbReference type="Proteomes" id="UP001523262"/>
    </source>
</evidence>
<dbReference type="Proteomes" id="UP001523262">
    <property type="component" value="Unassembled WGS sequence"/>
</dbReference>
<comment type="caution">
    <text evidence="4">The sequence shown here is derived from an EMBL/GenBank/DDBJ whole genome shotgun (WGS) entry which is preliminary data.</text>
</comment>
<evidence type="ECO:0000313" key="4">
    <source>
        <dbReference type="EMBL" id="MCM2532372.1"/>
    </source>
</evidence>